<evidence type="ECO:0000256" key="4">
    <source>
        <dbReference type="ARBA" id="ARBA00022989"/>
    </source>
</evidence>
<dbReference type="AlphaFoldDB" id="A0A5C8PL46"/>
<feature type="compositionally biased region" description="Pro residues" evidence="6">
    <location>
        <begin position="19"/>
        <end position="28"/>
    </location>
</feature>
<comment type="caution">
    <text evidence="8">The sequence shown here is derived from an EMBL/GenBank/DDBJ whole genome shotgun (WGS) entry which is preliminary data.</text>
</comment>
<dbReference type="PANTHER" id="PTHR30250:SF31">
    <property type="entry name" value="INNER MEMBRANE PROTEIN YGHQ"/>
    <property type="match status" value="1"/>
</dbReference>
<feature type="transmembrane region" description="Helical" evidence="7">
    <location>
        <begin position="50"/>
        <end position="74"/>
    </location>
</feature>
<evidence type="ECO:0000256" key="1">
    <source>
        <dbReference type="ARBA" id="ARBA00004651"/>
    </source>
</evidence>
<organism evidence="8 9">
    <name type="scientific">Vineibacter terrae</name>
    <dbReference type="NCBI Taxonomy" id="2586908"/>
    <lineage>
        <taxon>Bacteria</taxon>
        <taxon>Pseudomonadati</taxon>
        <taxon>Pseudomonadota</taxon>
        <taxon>Alphaproteobacteria</taxon>
        <taxon>Hyphomicrobiales</taxon>
        <taxon>Vineibacter</taxon>
    </lineage>
</organism>
<protein>
    <submittedName>
        <fullName evidence="8">Lipopolysaccharide biosynthesis protein</fullName>
    </submittedName>
</protein>
<dbReference type="PANTHER" id="PTHR30250">
    <property type="entry name" value="PST FAMILY PREDICTED COLANIC ACID TRANSPORTER"/>
    <property type="match status" value="1"/>
</dbReference>
<gene>
    <name evidence="8" type="ORF">FHP25_18300</name>
</gene>
<name>A0A5C8PL46_9HYPH</name>
<keyword evidence="4 7" id="KW-1133">Transmembrane helix</keyword>
<keyword evidence="9" id="KW-1185">Reference proteome</keyword>
<accession>A0A5C8PL46</accession>
<keyword evidence="2" id="KW-1003">Cell membrane</keyword>
<dbReference type="Pfam" id="PF01943">
    <property type="entry name" value="Polysacc_synt"/>
    <property type="match status" value="1"/>
</dbReference>
<feature type="transmembrane region" description="Helical" evidence="7">
    <location>
        <begin position="347"/>
        <end position="369"/>
    </location>
</feature>
<keyword evidence="5 7" id="KW-0472">Membrane</keyword>
<evidence type="ECO:0000256" key="3">
    <source>
        <dbReference type="ARBA" id="ARBA00022692"/>
    </source>
</evidence>
<evidence type="ECO:0000256" key="2">
    <source>
        <dbReference type="ARBA" id="ARBA00022475"/>
    </source>
</evidence>
<keyword evidence="3 7" id="KW-0812">Transmembrane</keyword>
<dbReference type="GO" id="GO:0005886">
    <property type="term" value="C:plasma membrane"/>
    <property type="evidence" value="ECO:0007669"/>
    <property type="project" value="UniProtKB-SubCell"/>
</dbReference>
<dbReference type="OrthoDB" id="493991at2"/>
<feature type="region of interest" description="Disordered" evidence="6">
    <location>
        <begin position="1"/>
        <end position="28"/>
    </location>
</feature>
<feature type="transmembrane region" description="Helical" evidence="7">
    <location>
        <begin position="128"/>
        <end position="158"/>
    </location>
</feature>
<feature type="compositionally biased region" description="Low complexity" evidence="6">
    <location>
        <begin position="490"/>
        <end position="503"/>
    </location>
</feature>
<sequence length="503" mass="54484">MVIASATKPPHFASHSPPMSSPDPSLPPASPQTWLRRLWSWRRDVTLKKLYANTIMLFSGRAFSAVIGLGSVWFTTAGLGLWQFGILTALLSFTSLVGNTLKFSTWEAVVKYGADDLMRNDRDALRRLIAFNTLLDIGTALVSLAVCAGLAFVVLPLIKVPSEYLHFALFLSVSAFFTVSATPVGVLRLFDRFGLLAVTEPIGPAVRLILCVLCYKLEWSIWGFGAAYLASSAIDRFITVWFGWRELRRRDLTPGWRDIFARHTDGHPGLWKFVLANNGRTSLGVLTKQSDDMIVAAFTGPAGAALWKIAKQAASVLSGPARMFVISVFPQLAHLWSARDYRGFRRLVVRSSATSTLGAVLVVGVFAVLGPPLLGLFFHKAAQQHFASAYVPALMLMISRVASVAMSPFMPAMTAMGRAVRNLKLALILACISVPTLLVLAWQFGIVGAALSRIFAEVLTAVVFGWTVMHTINTRVRKAEAPAPAPAPAPAALGPRPGPAAAE</sequence>
<dbReference type="Proteomes" id="UP000321638">
    <property type="component" value="Unassembled WGS sequence"/>
</dbReference>
<evidence type="ECO:0000256" key="7">
    <source>
        <dbReference type="SAM" id="Phobius"/>
    </source>
</evidence>
<proteinExistence type="predicted"/>
<dbReference type="InterPro" id="IPR050833">
    <property type="entry name" value="Poly_Biosynth_Transport"/>
</dbReference>
<comment type="subcellular location">
    <subcellularLocation>
        <location evidence="1">Cell membrane</location>
        <topology evidence="1">Multi-pass membrane protein</topology>
    </subcellularLocation>
</comment>
<evidence type="ECO:0000256" key="6">
    <source>
        <dbReference type="SAM" id="MobiDB-lite"/>
    </source>
</evidence>
<feature type="transmembrane region" description="Helical" evidence="7">
    <location>
        <begin position="80"/>
        <end position="101"/>
    </location>
</feature>
<evidence type="ECO:0000313" key="9">
    <source>
        <dbReference type="Proteomes" id="UP000321638"/>
    </source>
</evidence>
<feature type="transmembrane region" description="Helical" evidence="7">
    <location>
        <begin position="425"/>
        <end position="444"/>
    </location>
</feature>
<feature type="region of interest" description="Disordered" evidence="6">
    <location>
        <begin position="482"/>
        <end position="503"/>
    </location>
</feature>
<evidence type="ECO:0000313" key="8">
    <source>
        <dbReference type="EMBL" id="TXL74153.1"/>
    </source>
</evidence>
<evidence type="ECO:0000256" key="5">
    <source>
        <dbReference type="ARBA" id="ARBA00023136"/>
    </source>
</evidence>
<dbReference type="InterPro" id="IPR002797">
    <property type="entry name" value="Polysacc_synth"/>
</dbReference>
<feature type="transmembrane region" description="Helical" evidence="7">
    <location>
        <begin position="164"/>
        <end position="186"/>
    </location>
</feature>
<reference evidence="8 9" key="1">
    <citation type="submission" date="2019-06" db="EMBL/GenBank/DDBJ databases">
        <title>New taxonomy in bacterial strain CC-CFT640, isolated from vineyard.</title>
        <authorList>
            <person name="Lin S.-Y."/>
            <person name="Tsai C.-F."/>
            <person name="Young C.-C."/>
        </authorList>
    </citation>
    <scope>NUCLEOTIDE SEQUENCE [LARGE SCALE GENOMIC DNA]</scope>
    <source>
        <strain evidence="8 9">CC-CFT640</strain>
    </source>
</reference>
<feature type="transmembrane region" description="Helical" evidence="7">
    <location>
        <begin position="450"/>
        <end position="469"/>
    </location>
</feature>
<feature type="transmembrane region" description="Helical" evidence="7">
    <location>
        <begin position="389"/>
        <end position="413"/>
    </location>
</feature>
<dbReference type="EMBL" id="VDUZ01000020">
    <property type="protein sequence ID" value="TXL74153.1"/>
    <property type="molecule type" value="Genomic_DNA"/>
</dbReference>